<feature type="domain" description="SCP" evidence="2">
    <location>
        <begin position="51"/>
        <end position="183"/>
    </location>
</feature>
<dbReference type="OrthoDB" id="337038at2759"/>
<keyword evidence="1" id="KW-0732">Signal</keyword>
<organism evidence="3 4">
    <name type="scientific">Leucocoprinus leucothites</name>
    <dbReference type="NCBI Taxonomy" id="201217"/>
    <lineage>
        <taxon>Eukaryota</taxon>
        <taxon>Fungi</taxon>
        <taxon>Dikarya</taxon>
        <taxon>Basidiomycota</taxon>
        <taxon>Agaricomycotina</taxon>
        <taxon>Agaricomycetes</taxon>
        <taxon>Agaricomycetidae</taxon>
        <taxon>Agaricales</taxon>
        <taxon>Agaricineae</taxon>
        <taxon>Agaricaceae</taxon>
        <taxon>Leucocoprinus</taxon>
    </lineage>
</organism>
<name>A0A8H5GEG2_9AGAR</name>
<dbReference type="SUPFAM" id="SSF55797">
    <property type="entry name" value="PR-1-like"/>
    <property type="match status" value="1"/>
</dbReference>
<proteinExistence type="predicted"/>
<evidence type="ECO:0000313" key="3">
    <source>
        <dbReference type="EMBL" id="KAF5363467.1"/>
    </source>
</evidence>
<keyword evidence="4" id="KW-1185">Reference proteome</keyword>
<dbReference type="InterPro" id="IPR014044">
    <property type="entry name" value="CAP_dom"/>
</dbReference>
<evidence type="ECO:0000259" key="2">
    <source>
        <dbReference type="SMART" id="SM00198"/>
    </source>
</evidence>
<dbReference type="Proteomes" id="UP000559027">
    <property type="component" value="Unassembled WGS sequence"/>
</dbReference>
<dbReference type="PRINTS" id="PR00837">
    <property type="entry name" value="V5TPXLIKE"/>
</dbReference>
<gene>
    <name evidence="3" type="ORF">D9756_000175</name>
</gene>
<dbReference type="AlphaFoldDB" id="A0A8H5GEG2"/>
<dbReference type="Pfam" id="PF00188">
    <property type="entry name" value="CAP"/>
    <property type="match status" value="1"/>
</dbReference>
<accession>A0A8H5GEG2</accession>
<dbReference type="SMART" id="SM00198">
    <property type="entry name" value="SCP"/>
    <property type="match status" value="1"/>
</dbReference>
<protein>
    <recommendedName>
        <fullName evidence="2">SCP domain-containing protein</fullName>
    </recommendedName>
</protein>
<reference evidence="3 4" key="1">
    <citation type="journal article" date="2020" name="ISME J.">
        <title>Uncovering the hidden diversity of litter-decomposition mechanisms in mushroom-forming fungi.</title>
        <authorList>
            <person name="Floudas D."/>
            <person name="Bentzer J."/>
            <person name="Ahren D."/>
            <person name="Johansson T."/>
            <person name="Persson P."/>
            <person name="Tunlid A."/>
        </authorList>
    </citation>
    <scope>NUCLEOTIDE SEQUENCE [LARGE SCALE GENOMIC DNA]</scope>
    <source>
        <strain evidence="3 4">CBS 146.42</strain>
    </source>
</reference>
<dbReference type="Gene3D" id="3.40.33.10">
    <property type="entry name" value="CAP"/>
    <property type="match status" value="1"/>
</dbReference>
<dbReference type="PANTHER" id="PTHR10334">
    <property type="entry name" value="CYSTEINE-RICH SECRETORY PROTEIN-RELATED"/>
    <property type="match status" value="1"/>
</dbReference>
<comment type="caution">
    <text evidence="3">The sequence shown here is derived from an EMBL/GenBank/DDBJ whole genome shotgun (WGS) entry which is preliminary data.</text>
</comment>
<evidence type="ECO:0000256" key="1">
    <source>
        <dbReference type="SAM" id="SignalP"/>
    </source>
</evidence>
<dbReference type="InterPro" id="IPR035940">
    <property type="entry name" value="CAP_sf"/>
</dbReference>
<feature type="chain" id="PRO_5034039111" description="SCP domain-containing protein" evidence="1">
    <location>
        <begin position="23"/>
        <end position="191"/>
    </location>
</feature>
<dbReference type="EMBL" id="JAACJO010000001">
    <property type="protein sequence ID" value="KAF5363467.1"/>
    <property type="molecule type" value="Genomic_DNA"/>
</dbReference>
<evidence type="ECO:0000313" key="4">
    <source>
        <dbReference type="Proteomes" id="UP000559027"/>
    </source>
</evidence>
<sequence>MISFIFLPFLTLLTTLLHGTNASAAPATGSHFETDVFKRHIDPTSIRRSIAQRSAFLQAHNSVRAQHNAAPLKWSVSLAQMAEQWADACNFKHTGGILSDESYGENIVAATGNFPINAAVGTFVQDEGSYNPVHPVYNHFTQVVWRSTTHLGCAVSTCSNIFPGKGPATLYVCLYNPAGNIVGEIVQNVHI</sequence>
<feature type="signal peptide" evidence="1">
    <location>
        <begin position="1"/>
        <end position="22"/>
    </location>
</feature>
<dbReference type="InterPro" id="IPR001283">
    <property type="entry name" value="CRISP-related"/>
</dbReference>